<evidence type="ECO:0000256" key="1">
    <source>
        <dbReference type="ARBA" id="ARBA00022574"/>
    </source>
</evidence>
<dbReference type="CDD" id="cd00200">
    <property type="entry name" value="WD40"/>
    <property type="match status" value="1"/>
</dbReference>
<evidence type="ECO:0000256" key="2">
    <source>
        <dbReference type="ARBA" id="ARBA00022737"/>
    </source>
</evidence>
<dbReference type="GO" id="GO:0000974">
    <property type="term" value="C:Prp19 complex"/>
    <property type="evidence" value="ECO:0007669"/>
    <property type="project" value="TreeGrafter"/>
</dbReference>
<dbReference type="Gene3D" id="2.130.10.10">
    <property type="entry name" value="YVTN repeat-like/Quinoprotein amine dehydrogenase"/>
    <property type="match status" value="1"/>
</dbReference>
<dbReference type="PROSITE" id="PS00678">
    <property type="entry name" value="WD_REPEATS_1"/>
    <property type="match status" value="2"/>
</dbReference>
<sequence>MFISDESTLPADDHNASYLSRNVKAKSEYGLVIEAAKISAKIKQQQNLPLPLPAAGLQPTTTVAQPLLMLTAAGATSSPSINNAVGSQSGSASEIANEMMIASSQGSTNDNVKALLPRKANTMPKPQWHPPWKLKRVISGHTGWVRCLDVEPGNEWFCSGAADRIIKIWDLASGRLKLSLTGHVSAVRAVKVSTRHPYLFSAGEDKMVKCWDLEYNKVIRHYHGHLSAVYCMDLHPTIDVLITAGRDSTARVWDMRTKAQVHCLTGHTNTIASVRCQAAEPQIITGSHDSTIRLWDLAAGKSRCTLTHHKKSVRAVCLHPTLYMFASASPDNIKEWRCPDGEFVQNLSGHNAIVNALTVNPDGVLVSGADNGSLNFWDWKSGFCFQKFDCKPQSGSIDSEAGIFALCYDQSSSRLITAEADKTIKIFKEDDEAIIAVITVSTEAEDICAGPFGSLLKCFIPAIDNKLQSYQLESSPQVQSSTKSCFSNERCTEPDFTKAKIEYFVTEQPWTDRVRKVLDILENMDPKVQKCMIGYFKAAAVKKVNECVQNYGNSDIKNFQMPPLPDIKALDISKLKQMVLNRMLVWNSLVKCGQSTKDDSALQRLVGCVDNARGQQKTENLCDLRDKCKKDSLGSDQTCASRFESVKTALCTCAKEETKKLQSSIVQNWSKMKDTLLQGPMEQQFKKCHTDNNVPYPDAKVAEVKQVIRDSLLDIIKQGSIPPSLKQTLSTVARSVQDITDEWRNAFCSKCEAPDNKGEVKRIRDAIASQ</sequence>
<dbReference type="InterPro" id="IPR015943">
    <property type="entry name" value="WD40/YVTN_repeat-like_dom_sf"/>
</dbReference>
<dbReference type="AlphaFoldDB" id="A0A915II16"/>
<reference evidence="9" key="1">
    <citation type="submission" date="2022-11" db="UniProtKB">
        <authorList>
            <consortium name="WormBaseParasite"/>
        </authorList>
    </citation>
    <scope>IDENTIFICATION</scope>
</reference>
<dbReference type="SMART" id="SM00320">
    <property type="entry name" value="WD40"/>
    <property type="match status" value="7"/>
</dbReference>
<feature type="repeat" description="WD" evidence="7">
    <location>
        <begin position="180"/>
        <end position="221"/>
    </location>
</feature>
<comment type="function">
    <text evidence="4">Involved in pre-mRNA splicing as component of the spliceosome. Component of the PRP19-CDC5L complex that forms an integral part of the spliceosome and is required for activating pre-mRNA splicing. As a component of the minor spliceosome, involved in the splicing of U12-type introns in pre-mRNAs.</text>
</comment>
<dbReference type="FunFam" id="2.130.10.10:FF:000012">
    <property type="entry name" value="Putative pleiotropic regulator 1"/>
    <property type="match status" value="1"/>
</dbReference>
<dbReference type="PRINTS" id="PR00320">
    <property type="entry name" value="GPROTEINBRPT"/>
</dbReference>
<evidence type="ECO:0000256" key="4">
    <source>
        <dbReference type="ARBA" id="ARBA00046238"/>
    </source>
</evidence>
<evidence type="ECO:0000313" key="9">
    <source>
        <dbReference type="WBParaSite" id="nRc.2.0.1.t13488-RA"/>
    </source>
</evidence>
<organism evidence="8 9">
    <name type="scientific">Romanomermis culicivorax</name>
    <name type="common">Nematode worm</name>
    <dbReference type="NCBI Taxonomy" id="13658"/>
    <lineage>
        <taxon>Eukaryota</taxon>
        <taxon>Metazoa</taxon>
        <taxon>Ecdysozoa</taxon>
        <taxon>Nematoda</taxon>
        <taxon>Enoplea</taxon>
        <taxon>Dorylaimia</taxon>
        <taxon>Mermithida</taxon>
        <taxon>Mermithoidea</taxon>
        <taxon>Mermithidae</taxon>
        <taxon>Romanomermis</taxon>
    </lineage>
</organism>
<dbReference type="InterPro" id="IPR036322">
    <property type="entry name" value="WD40_repeat_dom_sf"/>
</dbReference>
<keyword evidence="8" id="KW-1185">Reference proteome</keyword>
<comment type="subunit">
    <text evidence="5">Identified in the spliceosome C complex. Component of the PRP19-CDC5L splicing complex composed of a core complex comprising a homotetramer of PRPF19, CDC5L, PLRG1 and BCAS2, and at least three less stably associated proteins CTNNBL1, CWC15 and HSPA8. Interacts (via its WD40 repeat domain) directly with CDC5L (via its C-terminal); the interaction is required for mRNA splicing but not for spliceosome assembly. Component of the minor spliceosome, which splices U12-type introns. Within this complex, interacts with CRIPT. Also interacts directly in the complex with BCAS2 and PRPF19. Interacts with USB1.</text>
</comment>
<feature type="repeat" description="WD" evidence="7">
    <location>
        <begin position="347"/>
        <end position="387"/>
    </location>
</feature>
<dbReference type="SUPFAM" id="SSF50978">
    <property type="entry name" value="WD40 repeat-like"/>
    <property type="match status" value="1"/>
</dbReference>
<dbReference type="InterPro" id="IPR020472">
    <property type="entry name" value="WD40_PAC1"/>
</dbReference>
<dbReference type="Proteomes" id="UP000887565">
    <property type="component" value="Unplaced"/>
</dbReference>
<comment type="similarity">
    <text evidence="3">Belongs to the WD repeat PRL1/PRL2 family.</text>
</comment>
<keyword evidence="2" id="KW-0677">Repeat</keyword>
<dbReference type="PANTHER" id="PTHR19923:SF0">
    <property type="entry name" value="PLEIOTROPIC REGULATOR 1"/>
    <property type="match status" value="1"/>
</dbReference>
<evidence type="ECO:0000256" key="3">
    <source>
        <dbReference type="ARBA" id="ARBA00025726"/>
    </source>
</evidence>
<evidence type="ECO:0000256" key="7">
    <source>
        <dbReference type="PROSITE-ProRule" id="PRU00221"/>
    </source>
</evidence>
<feature type="repeat" description="WD" evidence="7">
    <location>
        <begin position="222"/>
        <end position="263"/>
    </location>
</feature>
<name>A0A915II16_ROMCU</name>
<feature type="repeat" description="WD" evidence="7">
    <location>
        <begin position="138"/>
        <end position="179"/>
    </location>
</feature>
<dbReference type="InterPro" id="IPR019775">
    <property type="entry name" value="WD40_repeat_CS"/>
</dbReference>
<dbReference type="GO" id="GO:0071011">
    <property type="term" value="C:precatalytic spliceosome"/>
    <property type="evidence" value="ECO:0007669"/>
    <property type="project" value="TreeGrafter"/>
</dbReference>
<proteinExistence type="inferred from homology"/>
<protein>
    <recommendedName>
        <fullName evidence="6">Pleiotropic regulator 1</fullName>
    </recommendedName>
</protein>
<evidence type="ECO:0000256" key="6">
    <source>
        <dbReference type="ARBA" id="ARBA00073631"/>
    </source>
</evidence>
<dbReference type="InterPro" id="IPR001680">
    <property type="entry name" value="WD40_rpt"/>
</dbReference>
<dbReference type="Pfam" id="PF00400">
    <property type="entry name" value="WD40"/>
    <property type="match status" value="7"/>
</dbReference>
<evidence type="ECO:0000256" key="5">
    <source>
        <dbReference type="ARBA" id="ARBA00062641"/>
    </source>
</evidence>
<evidence type="ECO:0000313" key="8">
    <source>
        <dbReference type="Proteomes" id="UP000887565"/>
    </source>
</evidence>
<dbReference type="GO" id="GO:0071013">
    <property type="term" value="C:catalytic step 2 spliceosome"/>
    <property type="evidence" value="ECO:0007669"/>
    <property type="project" value="TreeGrafter"/>
</dbReference>
<keyword evidence="1 7" id="KW-0853">WD repeat</keyword>
<feature type="repeat" description="WD" evidence="7">
    <location>
        <begin position="264"/>
        <end position="305"/>
    </location>
</feature>
<dbReference type="PROSITE" id="PS50082">
    <property type="entry name" value="WD_REPEATS_2"/>
    <property type="match status" value="5"/>
</dbReference>
<dbReference type="PANTHER" id="PTHR19923">
    <property type="entry name" value="WD40 REPEAT PROTEINPRL1/PRL2-RELATED"/>
    <property type="match status" value="1"/>
</dbReference>
<dbReference type="PROSITE" id="PS50294">
    <property type="entry name" value="WD_REPEATS_REGION"/>
    <property type="match status" value="5"/>
</dbReference>
<dbReference type="GO" id="GO:0000398">
    <property type="term" value="P:mRNA splicing, via spliceosome"/>
    <property type="evidence" value="ECO:0007669"/>
    <property type="project" value="InterPro"/>
</dbReference>
<dbReference type="InterPro" id="IPR045241">
    <property type="entry name" value="Prp46/PLRG1-like"/>
</dbReference>
<dbReference type="WBParaSite" id="nRc.2.0.1.t13488-RA">
    <property type="protein sequence ID" value="nRc.2.0.1.t13488-RA"/>
    <property type="gene ID" value="nRc.2.0.1.g13488"/>
</dbReference>
<accession>A0A915II16</accession>